<accession>A0A1Q8Y982</accession>
<dbReference type="AlphaFoldDB" id="A0A1Q8Y982"/>
<proteinExistence type="predicted"/>
<dbReference type="Proteomes" id="UP000185911">
    <property type="component" value="Unassembled WGS sequence"/>
</dbReference>
<keyword evidence="2" id="KW-1185">Reference proteome</keyword>
<dbReference type="EMBL" id="MSYM01000020">
    <property type="protein sequence ID" value="OLP04553.1"/>
    <property type="molecule type" value="Genomic_DNA"/>
</dbReference>
<evidence type="ECO:0000313" key="2">
    <source>
        <dbReference type="Proteomes" id="UP000185911"/>
    </source>
</evidence>
<reference evidence="1 2" key="1">
    <citation type="submission" date="2017-01" db="EMBL/GenBank/DDBJ databases">
        <title>Genome sequence of Rhodoferax antarcticus ANT.BR, a psychrophilic purple nonsulfur bacterium from an Antarctic microbial mat.</title>
        <authorList>
            <person name="Baker J."/>
            <person name="Riester C."/>
            <person name="Skinner B."/>
            <person name="Newell A."/>
            <person name="Swingley W."/>
            <person name="Madigan M."/>
            <person name="Jung D."/>
            <person name="Asao M."/>
            <person name="Chen M."/>
            <person name="Loughlin P."/>
            <person name="Pan H."/>
            <person name="Lin S."/>
            <person name="Li N."/>
            <person name="Shaw J."/>
            <person name="Prado M."/>
            <person name="Sherman C."/>
            <person name="Li X."/>
            <person name="Tang J."/>
            <person name="Blankenship R."/>
            <person name="Zhao T."/>
            <person name="Touchman J."/>
            <person name="Sattley M."/>
        </authorList>
    </citation>
    <scope>NUCLEOTIDE SEQUENCE [LARGE SCALE GENOMIC DNA]</scope>
    <source>
        <strain evidence="1 2">ANT.BR</strain>
    </source>
</reference>
<sequence length="37" mass="3941">MTPLDAVAYSRAIQDVVAAHCERRGIAAVAATNQEKL</sequence>
<comment type="caution">
    <text evidence="1">The sequence shown here is derived from an EMBL/GenBank/DDBJ whole genome shotgun (WGS) entry which is preliminary data.</text>
</comment>
<evidence type="ECO:0000313" key="1">
    <source>
        <dbReference type="EMBL" id="OLP04553.1"/>
    </source>
</evidence>
<gene>
    <name evidence="1" type="ORF">BLL52_4263</name>
</gene>
<protein>
    <submittedName>
        <fullName evidence="1">Uncharacterized protein</fullName>
    </submittedName>
</protein>
<name>A0A1Q8Y982_9BURK</name>
<organism evidence="1 2">
    <name type="scientific">Rhodoferax antarcticus ANT.BR</name>
    <dbReference type="NCBI Taxonomy" id="1111071"/>
    <lineage>
        <taxon>Bacteria</taxon>
        <taxon>Pseudomonadati</taxon>
        <taxon>Pseudomonadota</taxon>
        <taxon>Betaproteobacteria</taxon>
        <taxon>Burkholderiales</taxon>
        <taxon>Comamonadaceae</taxon>
        <taxon>Rhodoferax</taxon>
    </lineage>
</organism>